<dbReference type="EMBL" id="CM008046">
    <property type="protein sequence ID" value="PVH66273.1"/>
    <property type="molecule type" value="Genomic_DNA"/>
</dbReference>
<reference evidence="2" key="1">
    <citation type="submission" date="2018-04" db="EMBL/GenBank/DDBJ databases">
        <title>WGS assembly of Panicum hallii.</title>
        <authorList>
            <person name="Lovell J."/>
            <person name="Jenkins J."/>
            <person name="Lowry D."/>
            <person name="Mamidi S."/>
            <person name="Sreedasyam A."/>
            <person name="Weng X."/>
            <person name="Barry K."/>
            <person name="Bonette J."/>
            <person name="Campitelli B."/>
            <person name="Daum C."/>
            <person name="Gordon S."/>
            <person name="Gould B."/>
            <person name="Lipzen A."/>
            <person name="Macqueen A."/>
            <person name="Palacio-Mejia J."/>
            <person name="Plott C."/>
            <person name="Shakirov E."/>
            <person name="Shu S."/>
            <person name="Yoshinaga Y."/>
            <person name="Zane M."/>
            <person name="Rokhsar D."/>
            <person name="Grimwood J."/>
            <person name="Schmutz J."/>
            <person name="Juenger T."/>
        </authorList>
    </citation>
    <scope>NUCLEOTIDE SEQUENCE [LARGE SCALE GENOMIC DNA]</scope>
    <source>
        <strain evidence="2">FIL2</strain>
    </source>
</reference>
<evidence type="ECO:0000313" key="2">
    <source>
        <dbReference type="EMBL" id="PVH66273.1"/>
    </source>
</evidence>
<feature type="compositionally biased region" description="Basic residues" evidence="1">
    <location>
        <begin position="63"/>
        <end position="74"/>
    </location>
</feature>
<proteinExistence type="predicted"/>
<dbReference type="Gramene" id="PVH66273">
    <property type="protein sequence ID" value="PVH66273"/>
    <property type="gene ID" value="PAHAL_1G192100"/>
</dbReference>
<accession>A0A2T8KVS1</accession>
<protein>
    <submittedName>
        <fullName evidence="2">Uncharacterized protein</fullName>
    </submittedName>
</protein>
<feature type="region of interest" description="Disordered" evidence="1">
    <location>
        <begin position="1"/>
        <end position="180"/>
    </location>
</feature>
<feature type="compositionally biased region" description="Low complexity" evidence="1">
    <location>
        <begin position="123"/>
        <end position="135"/>
    </location>
</feature>
<feature type="compositionally biased region" description="Basic residues" evidence="1">
    <location>
        <begin position="10"/>
        <end position="33"/>
    </location>
</feature>
<dbReference type="Proteomes" id="UP000243499">
    <property type="component" value="Chromosome 1"/>
</dbReference>
<name>A0A2T8KVS1_9POAL</name>
<sequence>MGRPAGRGAASRRRQRWRRFAAPFRAHRGRGRRSGSVTDRRRRWRGGEGDQRWLEPTDGAGSWRRRRSRGRRRADRGGVRRGRDVRRRGGEGRADGGEGKAEGDAERGWPQRAAEEGERRRPGVAVAEGVPSVRARGSRSGGAAEEGGAEWVAAAAGRGLRARGEPATGRVRVGERRGGG</sequence>
<feature type="compositionally biased region" description="Basic and acidic residues" evidence="1">
    <location>
        <begin position="75"/>
        <end position="121"/>
    </location>
</feature>
<feature type="compositionally biased region" description="Basic and acidic residues" evidence="1">
    <location>
        <begin position="45"/>
        <end position="55"/>
    </location>
</feature>
<feature type="compositionally biased region" description="Low complexity" evidence="1">
    <location>
        <begin position="149"/>
        <end position="159"/>
    </location>
</feature>
<organism evidence="2">
    <name type="scientific">Panicum hallii</name>
    <dbReference type="NCBI Taxonomy" id="206008"/>
    <lineage>
        <taxon>Eukaryota</taxon>
        <taxon>Viridiplantae</taxon>
        <taxon>Streptophyta</taxon>
        <taxon>Embryophyta</taxon>
        <taxon>Tracheophyta</taxon>
        <taxon>Spermatophyta</taxon>
        <taxon>Magnoliopsida</taxon>
        <taxon>Liliopsida</taxon>
        <taxon>Poales</taxon>
        <taxon>Poaceae</taxon>
        <taxon>PACMAD clade</taxon>
        <taxon>Panicoideae</taxon>
        <taxon>Panicodae</taxon>
        <taxon>Paniceae</taxon>
        <taxon>Panicinae</taxon>
        <taxon>Panicum</taxon>
        <taxon>Panicum sect. Panicum</taxon>
    </lineage>
</organism>
<gene>
    <name evidence="2" type="ORF">PAHAL_1G192100</name>
</gene>
<dbReference type="AlphaFoldDB" id="A0A2T8KVS1"/>
<evidence type="ECO:0000256" key="1">
    <source>
        <dbReference type="SAM" id="MobiDB-lite"/>
    </source>
</evidence>